<comment type="cofactor">
    <cofactor evidence="1 12">
        <name>Zn(2+)</name>
        <dbReference type="ChEBI" id="CHEBI:29105"/>
    </cofactor>
</comment>
<dbReference type="SMART" id="SM01057">
    <property type="entry name" value="Carb_anhydrase"/>
    <property type="match status" value="1"/>
</dbReference>
<dbReference type="InterPro" id="IPR036398">
    <property type="entry name" value="CA_dom_sf"/>
</dbReference>
<dbReference type="OrthoDB" id="429145at2759"/>
<dbReference type="GO" id="GO:0008270">
    <property type="term" value="F:zinc ion binding"/>
    <property type="evidence" value="ECO:0007669"/>
    <property type="project" value="UniProtKB-UniRule"/>
</dbReference>
<dbReference type="EMBL" id="KV929554">
    <property type="protein sequence ID" value="PIO34538.1"/>
    <property type="molecule type" value="Genomic_DNA"/>
</dbReference>
<dbReference type="PROSITE" id="PS00162">
    <property type="entry name" value="ALPHA_CA_1"/>
    <property type="match status" value="1"/>
</dbReference>
<evidence type="ECO:0000256" key="6">
    <source>
        <dbReference type="ARBA" id="ARBA00022833"/>
    </source>
</evidence>
<name>A0A2G9S2Z6_AQUCT</name>
<dbReference type="EC" id="4.2.1.1" evidence="12"/>
<protein>
    <recommendedName>
        <fullName evidence="12">Carbonic anhydrase</fullName>
        <ecNumber evidence="12">4.2.1.1</ecNumber>
    </recommendedName>
</protein>
<dbReference type="InterPro" id="IPR023561">
    <property type="entry name" value="Carbonic_anhydrase_a-class"/>
</dbReference>
<keyword evidence="7" id="KW-1015">Disulfide bond</keyword>
<organism evidence="14 15">
    <name type="scientific">Aquarana catesbeiana</name>
    <name type="common">American bullfrog</name>
    <name type="synonym">Rana catesbeiana</name>
    <dbReference type="NCBI Taxonomy" id="8400"/>
    <lineage>
        <taxon>Eukaryota</taxon>
        <taxon>Metazoa</taxon>
        <taxon>Chordata</taxon>
        <taxon>Craniata</taxon>
        <taxon>Vertebrata</taxon>
        <taxon>Euteleostomi</taxon>
        <taxon>Amphibia</taxon>
        <taxon>Batrachia</taxon>
        <taxon>Anura</taxon>
        <taxon>Neobatrachia</taxon>
        <taxon>Ranoidea</taxon>
        <taxon>Ranidae</taxon>
        <taxon>Aquarana</taxon>
    </lineage>
</organism>
<evidence type="ECO:0000256" key="12">
    <source>
        <dbReference type="RuleBase" id="RU367011"/>
    </source>
</evidence>
<dbReference type="GO" id="GO:0004089">
    <property type="term" value="F:carbonate dehydratase activity"/>
    <property type="evidence" value="ECO:0007669"/>
    <property type="project" value="UniProtKB-UniRule"/>
</dbReference>
<keyword evidence="9 12" id="KW-0456">Lyase</keyword>
<evidence type="ECO:0000256" key="7">
    <source>
        <dbReference type="ARBA" id="ARBA00023157"/>
    </source>
</evidence>
<reference evidence="15" key="1">
    <citation type="journal article" date="2017" name="Nat. Commun.">
        <title>The North American bullfrog draft genome provides insight into hormonal regulation of long noncoding RNA.</title>
        <authorList>
            <person name="Hammond S.A."/>
            <person name="Warren R.L."/>
            <person name="Vandervalk B.P."/>
            <person name="Kucuk E."/>
            <person name="Khan H."/>
            <person name="Gibb E.A."/>
            <person name="Pandoh P."/>
            <person name="Kirk H."/>
            <person name="Zhao Y."/>
            <person name="Jones M."/>
            <person name="Mungall A.J."/>
            <person name="Coope R."/>
            <person name="Pleasance S."/>
            <person name="Moore R.A."/>
            <person name="Holt R.A."/>
            <person name="Round J.M."/>
            <person name="Ohora S."/>
            <person name="Walle B.V."/>
            <person name="Veldhoen N."/>
            <person name="Helbing C.C."/>
            <person name="Birol I."/>
        </authorList>
    </citation>
    <scope>NUCLEOTIDE SEQUENCE [LARGE SCALE GENOMIC DNA]</scope>
</reference>
<gene>
    <name evidence="14" type="ORF">AB205_0006800</name>
</gene>
<dbReference type="FunFam" id="3.10.200.10:FF:000003">
    <property type="entry name" value="Carbonic anhydrase 12"/>
    <property type="match status" value="1"/>
</dbReference>
<dbReference type="PANTHER" id="PTHR18952">
    <property type="entry name" value="CARBONIC ANHYDRASE"/>
    <property type="match status" value="1"/>
</dbReference>
<dbReference type="PANTHER" id="PTHR18952:SF110">
    <property type="entry name" value="CARBONIC ANHYDRASE 6"/>
    <property type="match status" value="1"/>
</dbReference>
<evidence type="ECO:0000256" key="4">
    <source>
        <dbReference type="ARBA" id="ARBA00022525"/>
    </source>
</evidence>
<evidence type="ECO:0000256" key="11">
    <source>
        <dbReference type="ARBA" id="ARBA00048348"/>
    </source>
</evidence>
<evidence type="ECO:0000256" key="5">
    <source>
        <dbReference type="ARBA" id="ARBA00022723"/>
    </source>
</evidence>
<keyword evidence="8" id="KW-0325">Glycoprotein</keyword>
<keyword evidence="6 12" id="KW-0862">Zinc</keyword>
<evidence type="ECO:0000256" key="1">
    <source>
        <dbReference type="ARBA" id="ARBA00001947"/>
    </source>
</evidence>
<dbReference type="SUPFAM" id="SSF51069">
    <property type="entry name" value="Carbonic anhydrase"/>
    <property type="match status" value="1"/>
</dbReference>
<evidence type="ECO:0000313" key="15">
    <source>
        <dbReference type="Proteomes" id="UP000228934"/>
    </source>
</evidence>
<evidence type="ECO:0000256" key="9">
    <source>
        <dbReference type="ARBA" id="ARBA00023239"/>
    </source>
</evidence>
<comment type="catalytic activity">
    <reaction evidence="11 12">
        <text>hydrogencarbonate + H(+) = CO2 + H2O</text>
        <dbReference type="Rhea" id="RHEA:10748"/>
        <dbReference type="ChEBI" id="CHEBI:15377"/>
        <dbReference type="ChEBI" id="CHEBI:15378"/>
        <dbReference type="ChEBI" id="CHEBI:16526"/>
        <dbReference type="ChEBI" id="CHEBI:17544"/>
        <dbReference type="EC" id="4.2.1.1"/>
    </reaction>
</comment>
<proteinExistence type="inferred from homology"/>
<comment type="function">
    <text evidence="10">Reversible hydration of carbon dioxide. Its role in saliva is unknown.</text>
</comment>
<evidence type="ECO:0000256" key="2">
    <source>
        <dbReference type="ARBA" id="ARBA00004613"/>
    </source>
</evidence>
<evidence type="ECO:0000256" key="10">
    <source>
        <dbReference type="ARBA" id="ARBA00025355"/>
    </source>
</evidence>
<keyword evidence="5 12" id="KW-0479">Metal-binding</keyword>
<dbReference type="PROSITE" id="PS51144">
    <property type="entry name" value="ALPHA_CA_2"/>
    <property type="match status" value="1"/>
</dbReference>
<keyword evidence="4" id="KW-0964">Secreted</keyword>
<dbReference type="Pfam" id="PF00194">
    <property type="entry name" value="Carb_anhydrase"/>
    <property type="match status" value="1"/>
</dbReference>
<sequence>MIAAGFSADLINGSQQASWEGEVDEANWAKKYVLCGAKHQSPIDIQKKKVVYNNKMSLFELEGYDGPLHGDFAITNNGHSVQIQLPSSMKIKKGLPHVYTAVQMHLHWGGLDLETSGSEHTIDGLRYMAELHIVHYNSELYSSFDEAVDKPEGLAVLAFLYEVYGNIKNLLKAGQVTTVKTLDPLAMLPENLDNFYRYQGSLTTPPCTENVLWTVFDTKVILSQNQIKLLENTLLDWHNKTLRNDYRHAQPLNDRVVQSSFQVKMPKGDVCQHEISTKLTLIETELLDVKKRVATDPLKGKSGK</sequence>
<evidence type="ECO:0000259" key="13">
    <source>
        <dbReference type="PROSITE" id="PS51144"/>
    </source>
</evidence>
<dbReference type="Proteomes" id="UP000228934">
    <property type="component" value="Unassembled WGS sequence"/>
</dbReference>
<dbReference type="InterPro" id="IPR001148">
    <property type="entry name" value="CA_dom"/>
</dbReference>
<dbReference type="Gene3D" id="3.10.200.10">
    <property type="entry name" value="Alpha carbonic anhydrase"/>
    <property type="match status" value="1"/>
</dbReference>
<dbReference type="AlphaFoldDB" id="A0A2G9S2Z6"/>
<dbReference type="GO" id="GO:0005615">
    <property type="term" value="C:extracellular space"/>
    <property type="evidence" value="ECO:0007669"/>
    <property type="project" value="TreeGrafter"/>
</dbReference>
<comment type="similarity">
    <text evidence="3 12">Belongs to the alpha-carbonic anhydrase family.</text>
</comment>
<evidence type="ECO:0000313" key="14">
    <source>
        <dbReference type="EMBL" id="PIO34538.1"/>
    </source>
</evidence>
<dbReference type="InterPro" id="IPR018338">
    <property type="entry name" value="Carbonic_anhydrase_a-class_CS"/>
</dbReference>
<keyword evidence="15" id="KW-1185">Reference proteome</keyword>
<evidence type="ECO:0000256" key="8">
    <source>
        <dbReference type="ARBA" id="ARBA00023180"/>
    </source>
</evidence>
<accession>A0A2G9S2Z6</accession>
<evidence type="ECO:0000256" key="3">
    <source>
        <dbReference type="ARBA" id="ARBA00010718"/>
    </source>
</evidence>
<feature type="domain" description="Alpha-carbonic anhydrase" evidence="13">
    <location>
        <begin position="17"/>
        <end position="261"/>
    </location>
</feature>
<comment type="subcellular location">
    <subcellularLocation>
        <location evidence="2">Secreted</location>
    </subcellularLocation>
</comment>